<dbReference type="PANTHER" id="PTHR36166:SF1">
    <property type="entry name" value="SRPBCC DOMAIN-CONTAINING PROTEIN"/>
    <property type="match status" value="1"/>
</dbReference>
<comment type="caution">
    <text evidence="1">The sequence shown here is derived from an EMBL/GenBank/DDBJ whole genome shotgun (WGS) entry which is preliminary data.</text>
</comment>
<dbReference type="CDD" id="cd07822">
    <property type="entry name" value="SRPBCC_4"/>
    <property type="match status" value="1"/>
</dbReference>
<evidence type="ECO:0000313" key="2">
    <source>
        <dbReference type="Proteomes" id="UP000191342"/>
    </source>
</evidence>
<organism evidence="1 2">
    <name type="scientific">Penicillium flavigenum</name>
    <dbReference type="NCBI Taxonomy" id="254877"/>
    <lineage>
        <taxon>Eukaryota</taxon>
        <taxon>Fungi</taxon>
        <taxon>Dikarya</taxon>
        <taxon>Ascomycota</taxon>
        <taxon>Pezizomycotina</taxon>
        <taxon>Eurotiomycetes</taxon>
        <taxon>Eurotiomycetidae</taxon>
        <taxon>Eurotiales</taxon>
        <taxon>Aspergillaceae</taxon>
        <taxon>Penicillium</taxon>
    </lineage>
</organism>
<evidence type="ECO:0000313" key="1">
    <source>
        <dbReference type="EMBL" id="OQE12999.1"/>
    </source>
</evidence>
<dbReference type="SUPFAM" id="SSF55961">
    <property type="entry name" value="Bet v1-like"/>
    <property type="match status" value="1"/>
</dbReference>
<sequence>MHPPTSTHFPHKNTLDLYPFSRASNLPNHTTDKMVMITSSIEIAAPPAKVREILLNFSAYPEWHTEWLKSIELKDSTKTPQELSSGDKIEVNIENFKFVAEVKDNTESLFSWQGPPVATIAGLHKFHIEPANDGASTVFTQSEDLKGLLAFIMSPFLLGKKMRAHFDIFHRDLKARAEKA</sequence>
<dbReference type="InterPro" id="IPR019587">
    <property type="entry name" value="Polyketide_cyclase/dehydratase"/>
</dbReference>
<name>A0A1V6SGX0_9EURO</name>
<dbReference type="Gene3D" id="3.30.530.20">
    <property type="match status" value="1"/>
</dbReference>
<dbReference type="PANTHER" id="PTHR36166">
    <property type="entry name" value="CHROMOSOME 9, WHOLE GENOME SHOTGUN SEQUENCE"/>
    <property type="match status" value="1"/>
</dbReference>
<accession>A0A1V6SGX0</accession>
<dbReference type="InterPro" id="IPR023393">
    <property type="entry name" value="START-like_dom_sf"/>
</dbReference>
<dbReference type="EMBL" id="MLQL01000057">
    <property type="protein sequence ID" value="OQE12999.1"/>
    <property type="molecule type" value="Genomic_DNA"/>
</dbReference>
<keyword evidence="2" id="KW-1185">Reference proteome</keyword>
<gene>
    <name evidence="1" type="ORF">PENFLA_c057G06532</name>
</gene>
<dbReference type="STRING" id="254877.A0A1V6SGX0"/>
<dbReference type="Proteomes" id="UP000191342">
    <property type="component" value="Unassembled WGS sequence"/>
</dbReference>
<proteinExistence type="predicted"/>
<dbReference type="Pfam" id="PF10604">
    <property type="entry name" value="Polyketide_cyc2"/>
    <property type="match status" value="1"/>
</dbReference>
<dbReference type="AlphaFoldDB" id="A0A1V6SGX0"/>
<protein>
    <recommendedName>
        <fullName evidence="3">Coenzyme Q-binding protein COQ10 START domain-containing protein</fullName>
    </recommendedName>
</protein>
<evidence type="ECO:0008006" key="3">
    <source>
        <dbReference type="Google" id="ProtNLM"/>
    </source>
</evidence>
<reference evidence="2" key="1">
    <citation type="journal article" date="2017" name="Nat. Microbiol.">
        <title>Global analysis of biosynthetic gene clusters reveals vast potential of secondary metabolite production in Penicillium species.</title>
        <authorList>
            <person name="Nielsen J.C."/>
            <person name="Grijseels S."/>
            <person name="Prigent S."/>
            <person name="Ji B."/>
            <person name="Dainat J."/>
            <person name="Nielsen K.F."/>
            <person name="Frisvad J.C."/>
            <person name="Workman M."/>
            <person name="Nielsen J."/>
        </authorList>
    </citation>
    <scope>NUCLEOTIDE SEQUENCE [LARGE SCALE GENOMIC DNA]</scope>
    <source>
        <strain evidence="2">IBT 14082</strain>
    </source>
</reference>